<dbReference type="STRING" id="1034346.GCA_000313565_03346"/>
<reference evidence="2 3" key="1">
    <citation type="submission" date="2018-05" db="EMBL/GenBank/DDBJ databases">
        <title>Genomic Encyclopedia of Type Strains, Phase IV (KMG-IV): sequencing the most valuable type-strain genomes for metagenomic binning, comparative biology and taxonomic classification.</title>
        <authorList>
            <person name="Goeker M."/>
        </authorList>
    </citation>
    <scope>NUCLEOTIDE SEQUENCE [LARGE SCALE GENOMIC DNA]</scope>
    <source>
        <strain evidence="2 3">JC118</strain>
    </source>
</reference>
<comment type="caution">
    <text evidence="1">The sequence shown here is derived from an EMBL/GenBank/DDBJ whole genome shotgun (WGS) entry which is preliminary data.</text>
</comment>
<dbReference type="Proteomes" id="UP000247612">
    <property type="component" value="Unassembled WGS sequence"/>
</dbReference>
<evidence type="ECO:0000313" key="2">
    <source>
        <dbReference type="EMBL" id="PXX76841.1"/>
    </source>
</evidence>
<dbReference type="InterPro" id="IPR014975">
    <property type="entry name" value="DUF1836"/>
</dbReference>
<organism evidence="1 4">
    <name type="scientific">Dielma fastidiosa</name>
    <dbReference type="NCBI Taxonomy" id="1034346"/>
    <lineage>
        <taxon>Bacteria</taxon>
        <taxon>Bacillati</taxon>
        <taxon>Bacillota</taxon>
        <taxon>Erysipelotrichia</taxon>
        <taxon>Erysipelotrichales</taxon>
        <taxon>Erysipelotrichaceae</taxon>
        <taxon>Dielma</taxon>
    </lineage>
</organism>
<evidence type="ECO:0000313" key="1">
    <source>
        <dbReference type="EMBL" id="MDY5167977.1"/>
    </source>
</evidence>
<dbReference type="OrthoDB" id="3191472at2"/>
<dbReference type="PANTHER" id="PTHR40056">
    <property type="entry name" value="HYPOTHETICAL CYTOSOLIC PROTEIN"/>
    <property type="match status" value="1"/>
</dbReference>
<name>A0A2V2FWT6_9FIRM</name>
<keyword evidence="3" id="KW-1185">Reference proteome</keyword>
<dbReference type="Pfam" id="PF08876">
    <property type="entry name" value="DUF1836"/>
    <property type="match status" value="1"/>
</dbReference>
<protein>
    <submittedName>
        <fullName evidence="1">DUF1836 domain-containing protein</fullName>
    </submittedName>
    <submittedName>
        <fullName evidence="2">Uncharacterized protein DUF1836</fullName>
    </submittedName>
</protein>
<dbReference type="Proteomes" id="UP001276902">
    <property type="component" value="Unassembled WGS sequence"/>
</dbReference>
<dbReference type="PANTHER" id="PTHR40056:SF1">
    <property type="entry name" value="DUF1836 DOMAIN-CONTAINING PROTEIN"/>
    <property type="match status" value="1"/>
</dbReference>
<reference evidence="1" key="2">
    <citation type="submission" date="2022-03" db="EMBL/GenBank/DDBJ databases">
        <title>First case of bacteraemia caused by Dielma fastidiosa in a patient hospitalised with diverticulitis.</title>
        <authorList>
            <person name="Forman-Ankjaer B."/>
            <person name="Hvid-Jensen F."/>
            <person name="Kobel C.M."/>
            <person name="Greve T."/>
        </authorList>
    </citation>
    <scope>NUCLEOTIDE SEQUENCE</scope>
    <source>
        <strain evidence="1">AUH_DF_2021</strain>
    </source>
</reference>
<proteinExistence type="predicted"/>
<gene>
    <name evidence="2" type="ORF">DES51_11335</name>
    <name evidence="1" type="ORF">MQE39_07600</name>
</gene>
<dbReference type="GeneID" id="94439277"/>
<sequence length="180" mass="20760">MKNNTEELYQWGEDMLTFHLPRWHELPSIDLYMDQLISLIERYLAPLSIPDEKIITPAMVNNYVKMKLIPSPQKKRYNRVHLAYLIVISTFKQVFSLSDIKTAITMQTVVMSEKDSYNLFCEEQEQALQMMLSLILKGGALNSIDPVVMSAIPMKFAALAFANKVLVQKVIHIQPENEIK</sequence>
<dbReference type="AlphaFoldDB" id="A0A2V2FWT6"/>
<dbReference type="RefSeq" id="WP_022939624.1">
    <property type="nucleotide sequence ID" value="NZ_BAABZA010000001.1"/>
</dbReference>
<evidence type="ECO:0000313" key="3">
    <source>
        <dbReference type="Proteomes" id="UP000247612"/>
    </source>
</evidence>
<dbReference type="EMBL" id="JALDAW010000011">
    <property type="protein sequence ID" value="MDY5167977.1"/>
    <property type="molecule type" value="Genomic_DNA"/>
</dbReference>
<accession>A0A2V2FWT6</accession>
<dbReference type="EMBL" id="QJKH01000013">
    <property type="protein sequence ID" value="PXX76841.1"/>
    <property type="molecule type" value="Genomic_DNA"/>
</dbReference>
<evidence type="ECO:0000313" key="4">
    <source>
        <dbReference type="Proteomes" id="UP001276902"/>
    </source>
</evidence>